<protein>
    <recommendedName>
        <fullName evidence="8">Major facilitator superfamily (MFS) profile domain-containing protein</fullName>
    </recommendedName>
</protein>
<sequence>MNLTESAYTSKHWIIYLGRFVSQMGDRIYMIALSLFLVKHGEQLLLLWSIRMLVPFFFSYFSGTLVDRFGFRTAALSADLLCAISTALIPLTLGTPFLFFLVALNTFGTDTFTNAFNPLITSITTTGNRHRVNTMTTTFSYVAMVFGPLIGGYLVISGDTFPFYAQSLSFLLSAGSLLLLRLNVPKPASGSRKFALATIKEDLQLAVSYMKRSTLLRRIMTIMIIMNLGAGAIDAYEAIYITKGVHLNATGYSIFLAINGLAFVVSGMINMRLAKRITPRQSMAIGGLITPIGIITYVLGHTLATVGAGVAVMGLGIMSMMTASRTIRQNLIPIEVQGRVLGALATLNMTAGSISVLVGGALVPFVPIRSIMIVCSLFSVIAIPVCLSVLRLNQEATEPLAA</sequence>
<dbReference type="GO" id="GO:0005886">
    <property type="term" value="C:plasma membrane"/>
    <property type="evidence" value="ECO:0007669"/>
    <property type="project" value="UniProtKB-SubCell"/>
</dbReference>
<feature type="transmembrane region" description="Helical" evidence="7">
    <location>
        <begin position="45"/>
        <end position="63"/>
    </location>
</feature>
<comment type="subcellular location">
    <subcellularLocation>
        <location evidence="1">Cell membrane</location>
        <topology evidence="1">Multi-pass membrane protein</topology>
    </subcellularLocation>
</comment>
<evidence type="ECO:0000313" key="9">
    <source>
        <dbReference type="EMBL" id="OPG17432.1"/>
    </source>
</evidence>
<evidence type="ECO:0000256" key="1">
    <source>
        <dbReference type="ARBA" id="ARBA00004651"/>
    </source>
</evidence>
<accession>A0A1V4EX62</accession>
<name>A0A1V4EX62_9BACL</name>
<evidence type="ECO:0000313" key="10">
    <source>
        <dbReference type="Proteomes" id="UP000190229"/>
    </source>
</evidence>
<dbReference type="InterPro" id="IPR011701">
    <property type="entry name" value="MFS"/>
</dbReference>
<keyword evidence="2" id="KW-0813">Transport</keyword>
<dbReference type="InterPro" id="IPR036259">
    <property type="entry name" value="MFS_trans_sf"/>
</dbReference>
<evidence type="ECO:0000256" key="6">
    <source>
        <dbReference type="ARBA" id="ARBA00023136"/>
    </source>
</evidence>
<dbReference type="GO" id="GO:0022857">
    <property type="term" value="F:transmembrane transporter activity"/>
    <property type="evidence" value="ECO:0007669"/>
    <property type="project" value="InterPro"/>
</dbReference>
<feature type="transmembrane region" description="Helical" evidence="7">
    <location>
        <begin position="306"/>
        <end position="328"/>
    </location>
</feature>
<proteinExistence type="predicted"/>
<gene>
    <name evidence="9" type="ORF">B2M26_01480</name>
</gene>
<dbReference type="PANTHER" id="PTHR43266">
    <property type="entry name" value="MACROLIDE-EFFLUX PROTEIN"/>
    <property type="match status" value="1"/>
</dbReference>
<feature type="transmembrane region" description="Helical" evidence="7">
    <location>
        <begin position="283"/>
        <end position="300"/>
    </location>
</feature>
<dbReference type="Proteomes" id="UP000190229">
    <property type="component" value="Unassembled WGS sequence"/>
</dbReference>
<evidence type="ECO:0000256" key="5">
    <source>
        <dbReference type="ARBA" id="ARBA00022989"/>
    </source>
</evidence>
<dbReference type="Pfam" id="PF07690">
    <property type="entry name" value="MFS_1"/>
    <property type="match status" value="1"/>
</dbReference>
<dbReference type="Gene3D" id="1.20.1250.20">
    <property type="entry name" value="MFS general substrate transporter like domains"/>
    <property type="match status" value="1"/>
</dbReference>
<feature type="transmembrane region" description="Helical" evidence="7">
    <location>
        <begin position="251"/>
        <end position="271"/>
    </location>
</feature>
<keyword evidence="6 7" id="KW-0472">Membrane</keyword>
<comment type="caution">
    <text evidence="9">The sequence shown here is derived from an EMBL/GenBank/DDBJ whole genome shotgun (WGS) entry which is preliminary data.</text>
</comment>
<evidence type="ECO:0000256" key="7">
    <source>
        <dbReference type="SAM" id="Phobius"/>
    </source>
</evidence>
<feature type="transmembrane region" description="Helical" evidence="7">
    <location>
        <begin position="371"/>
        <end position="390"/>
    </location>
</feature>
<feature type="transmembrane region" description="Helical" evidence="7">
    <location>
        <begin position="163"/>
        <end position="184"/>
    </location>
</feature>
<dbReference type="PANTHER" id="PTHR43266:SF8">
    <property type="entry name" value="MACROLIDE-EFFLUX PROTEIN"/>
    <property type="match status" value="1"/>
</dbReference>
<feature type="transmembrane region" description="Helical" evidence="7">
    <location>
        <begin position="83"/>
        <end position="104"/>
    </location>
</feature>
<dbReference type="InterPro" id="IPR020846">
    <property type="entry name" value="MFS_dom"/>
</dbReference>
<keyword evidence="5 7" id="KW-1133">Transmembrane helix</keyword>
<evidence type="ECO:0000256" key="3">
    <source>
        <dbReference type="ARBA" id="ARBA00022475"/>
    </source>
</evidence>
<dbReference type="PROSITE" id="PS50850">
    <property type="entry name" value="MFS"/>
    <property type="match status" value="1"/>
</dbReference>
<feature type="transmembrane region" description="Helical" evidence="7">
    <location>
        <begin position="138"/>
        <end position="157"/>
    </location>
</feature>
<dbReference type="AlphaFoldDB" id="A0A1V4EX62"/>
<evidence type="ECO:0000259" key="8">
    <source>
        <dbReference type="PROSITE" id="PS50850"/>
    </source>
</evidence>
<feature type="domain" description="Major facilitator superfamily (MFS) profile" evidence="8">
    <location>
        <begin position="1"/>
        <end position="394"/>
    </location>
</feature>
<keyword evidence="3" id="KW-1003">Cell membrane</keyword>
<dbReference type="CDD" id="cd06173">
    <property type="entry name" value="MFS_MefA_like"/>
    <property type="match status" value="1"/>
</dbReference>
<feature type="transmembrane region" description="Helical" evidence="7">
    <location>
        <begin position="340"/>
        <end position="365"/>
    </location>
</feature>
<dbReference type="EMBL" id="MWPS01000003">
    <property type="protein sequence ID" value="OPG17432.1"/>
    <property type="molecule type" value="Genomic_DNA"/>
</dbReference>
<feature type="transmembrane region" description="Helical" evidence="7">
    <location>
        <begin position="219"/>
        <end position="239"/>
    </location>
</feature>
<keyword evidence="10" id="KW-1185">Reference proteome</keyword>
<feature type="transmembrane region" description="Helical" evidence="7">
    <location>
        <begin position="20"/>
        <end position="38"/>
    </location>
</feature>
<organism evidence="9 10">
    <name type="scientific">Ferroacidibacillus organovorans</name>
    <dbReference type="NCBI Taxonomy" id="1765683"/>
    <lineage>
        <taxon>Bacteria</taxon>
        <taxon>Bacillati</taxon>
        <taxon>Bacillota</taxon>
        <taxon>Bacilli</taxon>
        <taxon>Bacillales</taxon>
        <taxon>Alicyclobacillaceae</taxon>
        <taxon>Ferroacidibacillus</taxon>
    </lineage>
</organism>
<reference evidence="9 10" key="1">
    <citation type="submission" date="2017-02" db="EMBL/GenBank/DDBJ databases">
        <title>Draft genome of Acidibacillus ferrooxidans Huett2.</title>
        <authorList>
            <person name="Schopf S."/>
        </authorList>
    </citation>
    <scope>NUCLEOTIDE SEQUENCE [LARGE SCALE GENOMIC DNA]</scope>
    <source>
        <strain evidence="9 10">Huett2</strain>
    </source>
</reference>
<dbReference type="SUPFAM" id="SSF103473">
    <property type="entry name" value="MFS general substrate transporter"/>
    <property type="match status" value="1"/>
</dbReference>
<dbReference type="OrthoDB" id="9775268at2"/>
<evidence type="ECO:0000256" key="2">
    <source>
        <dbReference type="ARBA" id="ARBA00022448"/>
    </source>
</evidence>
<evidence type="ECO:0000256" key="4">
    <source>
        <dbReference type="ARBA" id="ARBA00022692"/>
    </source>
</evidence>
<keyword evidence="4 7" id="KW-0812">Transmembrane</keyword>